<feature type="chain" id="PRO_5047457440" description="Secreted protein" evidence="1">
    <location>
        <begin position="38"/>
        <end position="171"/>
    </location>
</feature>
<comment type="caution">
    <text evidence="2">The sequence shown here is derived from an EMBL/GenBank/DDBJ whole genome shotgun (WGS) entry which is preliminary data.</text>
</comment>
<keyword evidence="1" id="KW-0732">Signal</keyword>
<protein>
    <recommendedName>
        <fullName evidence="4">Secreted protein</fullName>
    </recommendedName>
</protein>
<reference evidence="2 3" key="1">
    <citation type="submission" date="2024-05" db="EMBL/GenBank/DDBJ databases">
        <title>Microbispora sp.ZYX-F-249.</title>
        <authorList>
            <person name="Xie H."/>
        </authorList>
    </citation>
    <scope>NUCLEOTIDE SEQUENCE [LARGE SCALE GENOMIC DNA]</scope>
    <source>
        <strain evidence="2 3">ZYX-F-249</strain>
    </source>
</reference>
<dbReference type="EMBL" id="JBDJAW010000061">
    <property type="protein sequence ID" value="MEN3540832.1"/>
    <property type="molecule type" value="Genomic_DNA"/>
</dbReference>
<organism evidence="2 3">
    <name type="scientific">Microbispora maris</name>
    <dbReference type="NCBI Taxonomy" id="3144104"/>
    <lineage>
        <taxon>Bacteria</taxon>
        <taxon>Bacillati</taxon>
        <taxon>Actinomycetota</taxon>
        <taxon>Actinomycetes</taxon>
        <taxon>Streptosporangiales</taxon>
        <taxon>Streptosporangiaceae</taxon>
        <taxon>Microbispora</taxon>
    </lineage>
</organism>
<sequence>MDTALGERRVIRGRRGRITTGIVAAAVLLAFPPPSGAAAAGAAGDRPIDCRDWLRPDAHTVENAKAVYSLTIGKQGDEAEVTLWRGDAGPGREWHYWAALTGRTHPGDAVWLEVWPPGGGPWHRCGPFPVTHDGQAVSSPMAVWRRFTLVRACGRRDGVKACGRDKGAMVD</sequence>
<evidence type="ECO:0000313" key="3">
    <source>
        <dbReference type="Proteomes" id="UP001447516"/>
    </source>
</evidence>
<evidence type="ECO:0000256" key="1">
    <source>
        <dbReference type="SAM" id="SignalP"/>
    </source>
</evidence>
<accession>A0ABV0AZZ7</accession>
<feature type="signal peptide" evidence="1">
    <location>
        <begin position="1"/>
        <end position="37"/>
    </location>
</feature>
<gene>
    <name evidence="2" type="ORF">AAH991_37365</name>
</gene>
<evidence type="ECO:0000313" key="2">
    <source>
        <dbReference type="EMBL" id="MEN3540832.1"/>
    </source>
</evidence>
<evidence type="ECO:0008006" key="4">
    <source>
        <dbReference type="Google" id="ProtNLM"/>
    </source>
</evidence>
<name>A0ABV0AZZ7_9ACTN</name>
<dbReference type="RefSeq" id="WP_346230678.1">
    <property type="nucleotide sequence ID" value="NZ_JBDJAW010000061.1"/>
</dbReference>
<dbReference type="Proteomes" id="UP001447516">
    <property type="component" value="Unassembled WGS sequence"/>
</dbReference>
<keyword evidence="3" id="KW-1185">Reference proteome</keyword>
<proteinExistence type="predicted"/>